<feature type="region of interest" description="Disordered" evidence="1">
    <location>
        <begin position="1"/>
        <end position="35"/>
    </location>
</feature>
<gene>
    <name evidence="2" type="ORF">SUNI508_07877</name>
</gene>
<sequence length="285" mass="31954">MEEVATSIIPASTEAESSNNQRGNIGLNHTETGETEPTTLVDDLNIYLHELNVYPLSEQEAEFVNEMERQSPNVNGFSQMLTNCPGSEEPRMFPTTQPLRGDRNGSDKAKFDTGGRFFMPLKFDFGIDHMASLGLASNIPQIVVLSAKLASSTSRASRMRFRSECNNISRRLMQCSMLLQTASDIIRFSIPTTRLQNMGWDILNASTVLCHEVQDIIDGLKLESQHSTLKAVFAVIKWHHFKEEVLAVLERIESSKSSLSIMLQLHTTLQAERDLQSVNSFFVVK</sequence>
<evidence type="ECO:0000256" key="1">
    <source>
        <dbReference type="SAM" id="MobiDB-lite"/>
    </source>
</evidence>
<name>A0ABR2UWE7_9PEZI</name>
<reference evidence="2 3" key="1">
    <citation type="journal article" date="2024" name="J. Plant Pathol.">
        <title>Sequence and assembly of the genome of Seiridium unicorne, isolate CBS 538.82, causal agent of cypress canker disease.</title>
        <authorList>
            <person name="Scali E."/>
            <person name="Rocca G.D."/>
            <person name="Danti R."/>
            <person name="Garbelotto M."/>
            <person name="Barberini S."/>
            <person name="Baroncelli R."/>
            <person name="Emiliani G."/>
        </authorList>
    </citation>
    <scope>NUCLEOTIDE SEQUENCE [LARGE SCALE GENOMIC DNA]</scope>
    <source>
        <strain evidence="2 3">BM-138-508</strain>
    </source>
</reference>
<feature type="region of interest" description="Disordered" evidence="1">
    <location>
        <begin position="87"/>
        <end position="106"/>
    </location>
</feature>
<accession>A0ABR2UWE7</accession>
<evidence type="ECO:0000313" key="3">
    <source>
        <dbReference type="Proteomes" id="UP001408356"/>
    </source>
</evidence>
<keyword evidence="3" id="KW-1185">Reference proteome</keyword>
<proteinExistence type="predicted"/>
<protein>
    <submittedName>
        <fullName evidence="2">Fungal N-terminal domain-containing protein</fullName>
    </submittedName>
</protein>
<dbReference type="Proteomes" id="UP001408356">
    <property type="component" value="Unassembled WGS sequence"/>
</dbReference>
<dbReference type="EMBL" id="JARVKF010000363">
    <property type="protein sequence ID" value="KAK9418620.1"/>
    <property type="molecule type" value="Genomic_DNA"/>
</dbReference>
<organism evidence="2 3">
    <name type="scientific">Seiridium unicorne</name>
    <dbReference type="NCBI Taxonomy" id="138068"/>
    <lineage>
        <taxon>Eukaryota</taxon>
        <taxon>Fungi</taxon>
        <taxon>Dikarya</taxon>
        <taxon>Ascomycota</taxon>
        <taxon>Pezizomycotina</taxon>
        <taxon>Sordariomycetes</taxon>
        <taxon>Xylariomycetidae</taxon>
        <taxon>Amphisphaeriales</taxon>
        <taxon>Sporocadaceae</taxon>
        <taxon>Seiridium</taxon>
    </lineage>
</organism>
<evidence type="ECO:0000313" key="2">
    <source>
        <dbReference type="EMBL" id="KAK9418620.1"/>
    </source>
</evidence>
<comment type="caution">
    <text evidence="2">The sequence shown here is derived from an EMBL/GenBank/DDBJ whole genome shotgun (WGS) entry which is preliminary data.</text>
</comment>
<feature type="compositionally biased region" description="Polar residues" evidence="1">
    <location>
        <begin position="14"/>
        <end position="35"/>
    </location>
</feature>